<gene>
    <name evidence="5" type="ORF">NSA47_05200</name>
</gene>
<dbReference type="InterPro" id="IPR000281">
    <property type="entry name" value="HTH_RpiR"/>
</dbReference>
<evidence type="ECO:0000259" key="4">
    <source>
        <dbReference type="PROSITE" id="PS51071"/>
    </source>
</evidence>
<dbReference type="InterPro" id="IPR009057">
    <property type="entry name" value="Homeodomain-like_sf"/>
</dbReference>
<dbReference type="CDD" id="cd05013">
    <property type="entry name" value="SIS_RpiR"/>
    <property type="match status" value="1"/>
</dbReference>
<dbReference type="InterPro" id="IPR047640">
    <property type="entry name" value="RpiR-like"/>
</dbReference>
<dbReference type="GO" id="GO:0097367">
    <property type="term" value="F:carbohydrate derivative binding"/>
    <property type="evidence" value="ECO:0007669"/>
    <property type="project" value="InterPro"/>
</dbReference>
<keyword evidence="2" id="KW-0238">DNA-binding</keyword>
<dbReference type="AlphaFoldDB" id="A0AAE3HF61"/>
<reference evidence="5" key="1">
    <citation type="submission" date="2022-07" db="EMBL/GenBank/DDBJ databases">
        <title>Enhanced cultured diversity of the mouse gut microbiota enables custom-made synthetic communities.</title>
        <authorList>
            <person name="Afrizal A."/>
        </authorList>
    </citation>
    <scope>NUCLEOTIDE SEQUENCE</scope>
    <source>
        <strain evidence="5">DSM 28593</strain>
    </source>
</reference>
<dbReference type="PANTHER" id="PTHR30514">
    <property type="entry name" value="GLUCOKINASE"/>
    <property type="match status" value="1"/>
</dbReference>
<dbReference type="SUPFAM" id="SSF53697">
    <property type="entry name" value="SIS domain"/>
    <property type="match status" value="1"/>
</dbReference>
<dbReference type="PANTHER" id="PTHR30514:SF1">
    <property type="entry name" value="HTH-TYPE TRANSCRIPTIONAL REGULATOR HEXR-RELATED"/>
    <property type="match status" value="1"/>
</dbReference>
<dbReference type="InterPro" id="IPR035472">
    <property type="entry name" value="RpiR-like_SIS"/>
</dbReference>
<keyword evidence="6" id="KW-1185">Reference proteome</keyword>
<evidence type="ECO:0000313" key="5">
    <source>
        <dbReference type="EMBL" id="MCR1898385.1"/>
    </source>
</evidence>
<dbReference type="GO" id="GO:1901135">
    <property type="term" value="P:carbohydrate derivative metabolic process"/>
    <property type="evidence" value="ECO:0007669"/>
    <property type="project" value="InterPro"/>
</dbReference>
<dbReference type="Pfam" id="PF01380">
    <property type="entry name" value="SIS"/>
    <property type="match status" value="1"/>
</dbReference>
<evidence type="ECO:0000256" key="3">
    <source>
        <dbReference type="ARBA" id="ARBA00023163"/>
    </source>
</evidence>
<evidence type="ECO:0000313" key="6">
    <source>
        <dbReference type="Proteomes" id="UP001205748"/>
    </source>
</evidence>
<dbReference type="GO" id="GO:0003700">
    <property type="term" value="F:DNA-binding transcription factor activity"/>
    <property type="evidence" value="ECO:0007669"/>
    <property type="project" value="InterPro"/>
</dbReference>
<dbReference type="PROSITE" id="PS51071">
    <property type="entry name" value="HTH_RPIR"/>
    <property type="match status" value="1"/>
</dbReference>
<name>A0AAE3HF61_9FIRM</name>
<dbReference type="SUPFAM" id="SSF46689">
    <property type="entry name" value="Homeodomain-like"/>
    <property type="match status" value="1"/>
</dbReference>
<proteinExistence type="predicted"/>
<dbReference type="InterPro" id="IPR001347">
    <property type="entry name" value="SIS_dom"/>
</dbReference>
<dbReference type="Pfam" id="PF01418">
    <property type="entry name" value="HTH_6"/>
    <property type="match status" value="1"/>
</dbReference>
<keyword evidence="3" id="KW-0804">Transcription</keyword>
<protein>
    <submittedName>
        <fullName evidence="5">MurR/RpiR family transcriptional regulator</fullName>
    </submittedName>
</protein>
<dbReference type="Proteomes" id="UP001205748">
    <property type="component" value="Unassembled WGS sequence"/>
</dbReference>
<dbReference type="InterPro" id="IPR046348">
    <property type="entry name" value="SIS_dom_sf"/>
</dbReference>
<dbReference type="GO" id="GO:0003677">
    <property type="term" value="F:DNA binding"/>
    <property type="evidence" value="ECO:0007669"/>
    <property type="project" value="UniProtKB-KW"/>
</dbReference>
<evidence type="ECO:0000256" key="1">
    <source>
        <dbReference type="ARBA" id="ARBA00023015"/>
    </source>
</evidence>
<sequence length="255" mass="29570">MKLEQLINNCKEGFSPVDMDILSYILQNKNAIIKMSVRDLAKEAHTSNATIIRIMKKLGFSGYAEFKYYLKQQQEIKIPKTSKNNLSLLAKDIEETLSLIRQTDMKPLCQAIFLAKRIFIYGTDWGERKAVEDFVRNFMAYQVFATAIPSITELNWIIDTFTEEDLIIFISFSGENKELAPKITKLKLKNIPFCSITPLSKNYLASSATYNLYYQFTPLNIDRDPHNEYNFFSTLHIVIEALFRFYVDSYKNGVL</sequence>
<evidence type="ECO:0000256" key="2">
    <source>
        <dbReference type="ARBA" id="ARBA00023125"/>
    </source>
</evidence>
<organism evidence="5 6">
    <name type="scientific">Irregularibacter muris</name>
    <dbReference type="NCBI Taxonomy" id="1796619"/>
    <lineage>
        <taxon>Bacteria</taxon>
        <taxon>Bacillati</taxon>
        <taxon>Bacillota</taxon>
        <taxon>Clostridia</taxon>
        <taxon>Eubacteriales</taxon>
        <taxon>Eubacteriaceae</taxon>
        <taxon>Irregularibacter</taxon>
    </lineage>
</organism>
<feature type="domain" description="HTH rpiR-type" evidence="4">
    <location>
        <begin position="1"/>
        <end position="77"/>
    </location>
</feature>
<comment type="caution">
    <text evidence="5">The sequence shown here is derived from an EMBL/GenBank/DDBJ whole genome shotgun (WGS) entry which is preliminary data.</text>
</comment>
<dbReference type="EMBL" id="JANKAS010000003">
    <property type="protein sequence ID" value="MCR1898385.1"/>
    <property type="molecule type" value="Genomic_DNA"/>
</dbReference>
<accession>A0AAE3HF61</accession>
<dbReference type="RefSeq" id="WP_257529854.1">
    <property type="nucleotide sequence ID" value="NZ_JANKAS010000003.1"/>
</dbReference>
<keyword evidence="1" id="KW-0805">Transcription regulation</keyword>
<dbReference type="Gene3D" id="3.40.50.10490">
    <property type="entry name" value="Glucose-6-phosphate isomerase like protein, domain 1"/>
    <property type="match status" value="1"/>
</dbReference>
<dbReference type="Gene3D" id="1.10.10.10">
    <property type="entry name" value="Winged helix-like DNA-binding domain superfamily/Winged helix DNA-binding domain"/>
    <property type="match status" value="1"/>
</dbReference>
<dbReference type="InterPro" id="IPR036388">
    <property type="entry name" value="WH-like_DNA-bd_sf"/>
</dbReference>